<evidence type="ECO:0000313" key="2">
    <source>
        <dbReference type="Proteomes" id="UP000828390"/>
    </source>
</evidence>
<evidence type="ECO:0000313" key="1">
    <source>
        <dbReference type="EMBL" id="KAH3874660.1"/>
    </source>
</evidence>
<protein>
    <submittedName>
        <fullName evidence="1">Uncharacterized protein</fullName>
    </submittedName>
</protein>
<proteinExistence type="predicted"/>
<accession>A0A9D4MEF9</accession>
<dbReference type="AlphaFoldDB" id="A0A9D4MEF9"/>
<reference evidence="1" key="2">
    <citation type="submission" date="2020-11" db="EMBL/GenBank/DDBJ databases">
        <authorList>
            <person name="McCartney M.A."/>
            <person name="Auch B."/>
            <person name="Kono T."/>
            <person name="Mallez S."/>
            <person name="Becker A."/>
            <person name="Gohl D.M."/>
            <person name="Silverstein K.A.T."/>
            <person name="Koren S."/>
            <person name="Bechman K.B."/>
            <person name="Herman A."/>
            <person name="Abrahante J.E."/>
            <person name="Garbe J."/>
        </authorList>
    </citation>
    <scope>NUCLEOTIDE SEQUENCE</scope>
    <source>
        <strain evidence="1">Duluth1</strain>
        <tissue evidence="1">Whole animal</tissue>
    </source>
</reference>
<sequence>MPYIILESFLKVVKVELTLVLHLLLNYDSAVKDLFYCAPPTSESSLLICLTCFGLTFQSDEEGEWHDFAV</sequence>
<reference evidence="1" key="1">
    <citation type="journal article" date="2019" name="bioRxiv">
        <title>The Genome of the Zebra Mussel, Dreissena polymorpha: A Resource for Invasive Species Research.</title>
        <authorList>
            <person name="McCartney M.A."/>
            <person name="Auch B."/>
            <person name="Kono T."/>
            <person name="Mallez S."/>
            <person name="Zhang Y."/>
            <person name="Obille A."/>
            <person name="Becker A."/>
            <person name="Abrahante J.E."/>
            <person name="Garbe J."/>
            <person name="Badalamenti J.P."/>
            <person name="Herman A."/>
            <person name="Mangelson H."/>
            <person name="Liachko I."/>
            <person name="Sullivan S."/>
            <person name="Sone E.D."/>
            <person name="Koren S."/>
            <person name="Silverstein K.A.T."/>
            <person name="Beckman K.B."/>
            <person name="Gohl D.M."/>
        </authorList>
    </citation>
    <scope>NUCLEOTIDE SEQUENCE</scope>
    <source>
        <strain evidence="1">Duluth1</strain>
        <tissue evidence="1">Whole animal</tissue>
    </source>
</reference>
<gene>
    <name evidence="1" type="ORF">DPMN_037911</name>
</gene>
<keyword evidence="2" id="KW-1185">Reference proteome</keyword>
<comment type="caution">
    <text evidence="1">The sequence shown here is derived from an EMBL/GenBank/DDBJ whole genome shotgun (WGS) entry which is preliminary data.</text>
</comment>
<name>A0A9D4MEF9_DREPO</name>
<dbReference type="Proteomes" id="UP000828390">
    <property type="component" value="Unassembled WGS sequence"/>
</dbReference>
<dbReference type="EMBL" id="JAIWYP010000002">
    <property type="protein sequence ID" value="KAH3874660.1"/>
    <property type="molecule type" value="Genomic_DNA"/>
</dbReference>
<organism evidence="1 2">
    <name type="scientific">Dreissena polymorpha</name>
    <name type="common">Zebra mussel</name>
    <name type="synonym">Mytilus polymorpha</name>
    <dbReference type="NCBI Taxonomy" id="45954"/>
    <lineage>
        <taxon>Eukaryota</taxon>
        <taxon>Metazoa</taxon>
        <taxon>Spiralia</taxon>
        <taxon>Lophotrochozoa</taxon>
        <taxon>Mollusca</taxon>
        <taxon>Bivalvia</taxon>
        <taxon>Autobranchia</taxon>
        <taxon>Heteroconchia</taxon>
        <taxon>Euheterodonta</taxon>
        <taxon>Imparidentia</taxon>
        <taxon>Neoheterodontei</taxon>
        <taxon>Myida</taxon>
        <taxon>Dreissenoidea</taxon>
        <taxon>Dreissenidae</taxon>
        <taxon>Dreissena</taxon>
    </lineage>
</organism>